<dbReference type="InterPro" id="IPR001078">
    <property type="entry name" value="2-oxoacid_DH_actylTfrase"/>
</dbReference>
<sequence>MAGRLRLLNYIPKCFNTFSNQSSLVKHRQKLCFHTSVFLNVKGQPINMPSLSPTMTEGTIVKWLKKEGDTVAPGDVLCEIQTDKAVMSFETEEEGILAKILLPENSKDIKVGTLIALMVNEGEDWQSVESESEGPSSTAAGSASAPSPEASSGGVSGQSINMPSLSPTMTEGTIVKWVKKEGDPVAPGDVLCEIQTDKAVMSFETEEEGILAKILVPENTKDVKVGTLIAIMVAEGEDWQNVSVSGGASAPAAAPVAAQGTPPSGGSVPGLEVNMPSLSPTMTEGLIVNWLKKEGDTIAPGDVLCEIQTDKAVMSFETEEEGILAKILQPANQNVQVGALIALIVPEGADWKDVMIPGIPAPAPVAAAPSPAAPTTFTAPATSAPPAAPEPVKHEPHEYGPAAHRLLNLYQIDAKQVPTTGRGGKLLKSDVLKYVEDNKLQPKPPKPVPLPVARAKAEPKEAAKPSPAFASKPRSGYTDIEVSSMRRTIAKRLTESKTQIPHAYSIIDSEVDQILSIRKELKASGISVSVNDFVIKAVALALKQYPVANCLYVKDEIVSAPGIDISVAVATENGLITPIVKSADTKSITEISAEVRELAGKARKGKLQLHEFQGGSFTISNLGMFGISEFSAIINPPQCGILAVGGGRSLINLDGKPFTKMASQLSYDARAISEPDAAMFLEIVQLYLENPRLLLGDSEELRFSSQV</sequence>
<feature type="domain" description="Lipoyl-binding" evidence="7">
    <location>
        <begin position="159"/>
        <end position="232"/>
    </location>
</feature>
<evidence type="ECO:0000313" key="8">
    <source>
        <dbReference type="EMBL" id="CAH0387005.1"/>
    </source>
</evidence>
<dbReference type="Gene3D" id="4.10.320.10">
    <property type="entry name" value="E3-binding domain"/>
    <property type="match status" value="1"/>
</dbReference>
<keyword evidence="4" id="KW-0808">Transferase</keyword>
<dbReference type="SUPFAM" id="SSF47005">
    <property type="entry name" value="Peripheral subunit-binding domain of 2-oxo acid dehydrogenase complex"/>
    <property type="match status" value="1"/>
</dbReference>
<dbReference type="InterPro" id="IPR003016">
    <property type="entry name" value="2-oxoA_DH_lipoyl-BS"/>
</dbReference>
<evidence type="ECO:0000256" key="4">
    <source>
        <dbReference type="RuleBase" id="RU003423"/>
    </source>
</evidence>
<reference evidence="8" key="1">
    <citation type="submission" date="2021-12" db="EMBL/GenBank/DDBJ databases">
        <authorList>
            <person name="King R."/>
        </authorList>
    </citation>
    <scope>NUCLEOTIDE SEQUENCE</scope>
</reference>
<keyword evidence="9" id="KW-1185">Reference proteome</keyword>
<dbReference type="InterPro" id="IPR045257">
    <property type="entry name" value="E2/Pdx1"/>
</dbReference>
<evidence type="ECO:0000256" key="3">
    <source>
        <dbReference type="ARBA" id="ARBA00022946"/>
    </source>
</evidence>
<dbReference type="InterPro" id="IPR036625">
    <property type="entry name" value="E3-bd_dom_sf"/>
</dbReference>
<feature type="region of interest" description="Disordered" evidence="5">
    <location>
        <begin position="370"/>
        <end position="398"/>
    </location>
</feature>
<dbReference type="AlphaFoldDB" id="A0A9P0F0P6"/>
<feature type="region of interest" description="Disordered" evidence="5">
    <location>
        <begin position="125"/>
        <end position="167"/>
    </location>
</feature>
<dbReference type="Proteomes" id="UP001152759">
    <property type="component" value="Chromosome 3"/>
</dbReference>
<evidence type="ECO:0000313" key="9">
    <source>
        <dbReference type="Proteomes" id="UP001152759"/>
    </source>
</evidence>
<dbReference type="InterPro" id="IPR000089">
    <property type="entry name" value="Biotin_lipoyl"/>
</dbReference>
<dbReference type="PANTHER" id="PTHR23151:SF90">
    <property type="entry name" value="DIHYDROLIPOYLLYSINE-RESIDUE ACETYLTRANSFERASE COMPONENT OF PYRUVATE DEHYDROGENASE COMPLEX, MITOCHONDRIAL-RELATED"/>
    <property type="match status" value="1"/>
</dbReference>
<keyword evidence="2 4" id="KW-0450">Lipoyl</keyword>
<feature type="compositionally biased region" description="Low complexity" evidence="5">
    <location>
        <begin position="370"/>
        <end position="385"/>
    </location>
</feature>
<dbReference type="EMBL" id="OU963864">
    <property type="protein sequence ID" value="CAH0387005.1"/>
    <property type="molecule type" value="Genomic_DNA"/>
</dbReference>
<dbReference type="Gene3D" id="2.40.50.100">
    <property type="match status" value="3"/>
</dbReference>
<protein>
    <recommendedName>
        <fullName evidence="4">Dihydrolipoamide acetyltransferase component of pyruvate dehydrogenase complex</fullName>
        <ecNumber evidence="4">2.3.1.-</ecNumber>
    </recommendedName>
</protein>
<gene>
    <name evidence="8" type="ORF">BEMITA_LOCUS6064</name>
</gene>
<dbReference type="PROSITE" id="PS00189">
    <property type="entry name" value="LIPOYL"/>
    <property type="match status" value="3"/>
</dbReference>
<evidence type="ECO:0000256" key="1">
    <source>
        <dbReference type="ARBA" id="ARBA00007317"/>
    </source>
</evidence>
<dbReference type="EC" id="2.3.1.-" evidence="4"/>
<name>A0A9P0F0P6_BEMTA</name>
<feature type="compositionally biased region" description="Polar residues" evidence="5">
    <location>
        <begin position="158"/>
        <end position="167"/>
    </location>
</feature>
<dbReference type="Pfam" id="PF00364">
    <property type="entry name" value="Biotin_lipoyl"/>
    <property type="match status" value="3"/>
</dbReference>
<dbReference type="GO" id="GO:0045254">
    <property type="term" value="C:pyruvate dehydrogenase complex"/>
    <property type="evidence" value="ECO:0007669"/>
    <property type="project" value="InterPro"/>
</dbReference>
<feature type="compositionally biased region" description="Low complexity" evidence="5">
    <location>
        <begin position="133"/>
        <end position="153"/>
    </location>
</feature>
<dbReference type="SUPFAM" id="SSF52777">
    <property type="entry name" value="CoA-dependent acyltransferases"/>
    <property type="match status" value="1"/>
</dbReference>
<dbReference type="GO" id="GO:0016746">
    <property type="term" value="F:acyltransferase activity"/>
    <property type="evidence" value="ECO:0007669"/>
    <property type="project" value="UniProtKB-KW"/>
</dbReference>
<feature type="domain" description="2-oxoacid dehydrogenase acyltransferase catalytic" evidence="6">
    <location>
        <begin position="476"/>
        <end position="695"/>
    </location>
</feature>
<comment type="cofactor">
    <cofactor evidence="4">
        <name>(R)-lipoate</name>
        <dbReference type="ChEBI" id="CHEBI:83088"/>
    </cofactor>
</comment>
<dbReference type="Pfam" id="PF00198">
    <property type="entry name" value="2-oxoacid_dh"/>
    <property type="match status" value="1"/>
</dbReference>
<keyword evidence="4" id="KW-0012">Acyltransferase</keyword>
<dbReference type="PANTHER" id="PTHR23151">
    <property type="entry name" value="DIHYDROLIPOAMIDE ACETYL/SUCCINYL-TRANSFERASE-RELATED"/>
    <property type="match status" value="1"/>
</dbReference>
<evidence type="ECO:0000259" key="7">
    <source>
        <dbReference type="Pfam" id="PF00364"/>
    </source>
</evidence>
<feature type="domain" description="Lipoyl-binding" evidence="7">
    <location>
        <begin position="45"/>
        <end position="117"/>
    </location>
</feature>
<dbReference type="SUPFAM" id="SSF51230">
    <property type="entry name" value="Single hybrid motif"/>
    <property type="match status" value="3"/>
</dbReference>
<keyword evidence="3" id="KW-0809">Transit peptide</keyword>
<dbReference type="Gene3D" id="3.30.559.10">
    <property type="entry name" value="Chloramphenicol acetyltransferase-like domain"/>
    <property type="match status" value="1"/>
</dbReference>
<evidence type="ECO:0000256" key="5">
    <source>
        <dbReference type="SAM" id="MobiDB-lite"/>
    </source>
</evidence>
<dbReference type="CDD" id="cd06849">
    <property type="entry name" value="lipoyl_domain"/>
    <property type="match status" value="3"/>
</dbReference>
<feature type="domain" description="Lipoyl-binding" evidence="7">
    <location>
        <begin position="272"/>
        <end position="344"/>
    </location>
</feature>
<evidence type="ECO:0000259" key="6">
    <source>
        <dbReference type="Pfam" id="PF00198"/>
    </source>
</evidence>
<comment type="similarity">
    <text evidence="1 4">Belongs to the 2-oxoacid dehydrogenase family.</text>
</comment>
<organism evidence="8 9">
    <name type="scientific">Bemisia tabaci</name>
    <name type="common">Sweetpotato whitefly</name>
    <name type="synonym">Aleurodes tabaci</name>
    <dbReference type="NCBI Taxonomy" id="7038"/>
    <lineage>
        <taxon>Eukaryota</taxon>
        <taxon>Metazoa</taxon>
        <taxon>Ecdysozoa</taxon>
        <taxon>Arthropoda</taxon>
        <taxon>Hexapoda</taxon>
        <taxon>Insecta</taxon>
        <taxon>Pterygota</taxon>
        <taxon>Neoptera</taxon>
        <taxon>Paraneoptera</taxon>
        <taxon>Hemiptera</taxon>
        <taxon>Sternorrhyncha</taxon>
        <taxon>Aleyrodoidea</taxon>
        <taxon>Aleyrodidae</taxon>
        <taxon>Aleyrodinae</taxon>
        <taxon>Bemisia</taxon>
    </lineage>
</organism>
<accession>A0A9P0F0P6</accession>
<dbReference type="InterPro" id="IPR011053">
    <property type="entry name" value="Single_hybrid_motif"/>
</dbReference>
<proteinExistence type="inferred from homology"/>
<dbReference type="GO" id="GO:0005739">
    <property type="term" value="C:mitochondrion"/>
    <property type="evidence" value="ECO:0007669"/>
    <property type="project" value="TreeGrafter"/>
</dbReference>
<dbReference type="FunFam" id="2.40.50.100:FF:000010">
    <property type="entry name" value="Acetyltransferase component of pyruvate dehydrogenase complex"/>
    <property type="match status" value="3"/>
</dbReference>
<dbReference type="KEGG" id="btab:109032936"/>
<dbReference type="GO" id="GO:0006086">
    <property type="term" value="P:pyruvate decarboxylation to acetyl-CoA"/>
    <property type="evidence" value="ECO:0007669"/>
    <property type="project" value="InterPro"/>
</dbReference>
<evidence type="ECO:0000256" key="2">
    <source>
        <dbReference type="ARBA" id="ARBA00022823"/>
    </source>
</evidence>
<dbReference type="InterPro" id="IPR023213">
    <property type="entry name" value="CAT-like_dom_sf"/>
</dbReference>